<name>A0A7X5X633_STRMQ</name>
<accession>A0A7X5X633</accession>
<dbReference type="RefSeq" id="WP_167502720.1">
    <property type="nucleotide sequence ID" value="NZ_JAALLH010000001.1"/>
</dbReference>
<evidence type="ECO:0000313" key="2">
    <source>
        <dbReference type="Proteomes" id="UP000536624"/>
    </source>
</evidence>
<dbReference type="Proteomes" id="UP000536624">
    <property type="component" value="Unassembled WGS sequence"/>
</dbReference>
<protein>
    <submittedName>
        <fullName evidence="1">Uncharacterized protein</fullName>
    </submittedName>
</protein>
<organism evidence="1 2">
    <name type="scientific">Streptomyces malaysiensis</name>
    <dbReference type="NCBI Taxonomy" id="92644"/>
    <lineage>
        <taxon>Bacteria</taxon>
        <taxon>Bacillati</taxon>
        <taxon>Actinomycetota</taxon>
        <taxon>Actinomycetes</taxon>
        <taxon>Kitasatosporales</taxon>
        <taxon>Streptomycetaceae</taxon>
        <taxon>Streptomyces</taxon>
        <taxon>Streptomyces violaceusniger group</taxon>
    </lineage>
</organism>
<evidence type="ECO:0000313" key="1">
    <source>
        <dbReference type="EMBL" id="NIY67366.1"/>
    </source>
</evidence>
<dbReference type="AlphaFoldDB" id="A0A7X5X633"/>
<reference evidence="1 2" key="1">
    <citation type="submission" date="2020-02" db="EMBL/GenBank/DDBJ databases">
        <title>Streptomyces malaysiensis DSM14702 (JHCC583434, PFL_A843) Genome sequencing and assembly.</title>
        <authorList>
            <person name="Samborskyy M."/>
        </authorList>
    </citation>
    <scope>NUCLEOTIDE SEQUENCE [LARGE SCALE GENOMIC DNA]</scope>
    <source>
        <strain evidence="1 2">DSM 14702</strain>
    </source>
</reference>
<sequence>MPDRIARDIAPPLRLLPWTTPDGKPCYLATDGGDSYLSRRADEVEALRLHMGTALLDHARALLDDRKAGPGELRYLANRLRETLRDALRIAESRGDRLVAAANGGDGSS</sequence>
<comment type="caution">
    <text evidence="1">The sequence shown here is derived from an EMBL/GenBank/DDBJ whole genome shotgun (WGS) entry which is preliminary data.</text>
</comment>
<dbReference type="EMBL" id="JAALLH010000001">
    <property type="protein sequence ID" value="NIY67366.1"/>
    <property type="molecule type" value="Genomic_DNA"/>
</dbReference>
<gene>
    <name evidence="1" type="ORF">SMALB_5419</name>
</gene>
<proteinExistence type="predicted"/>